<sequence length="132" mass="15433">MTKRAKREYLIIGLCALLLQLFILPSLQYARREYRDGLRREELAAVKRQLEDMYNKKNAYPIDFSPSVHRYFVTSQEEGKANAWYIQASLENPHETSSGYDAEEGHNFYYRYMQQDGKTLYEICGGDLSCAL</sequence>
<dbReference type="AlphaFoldDB" id="A0A1G1XBF7"/>
<dbReference type="EMBL" id="MHHS01000025">
    <property type="protein sequence ID" value="OGY36930.1"/>
    <property type="molecule type" value="Genomic_DNA"/>
</dbReference>
<gene>
    <name evidence="1" type="ORF">A3E36_04555</name>
</gene>
<organism evidence="1 2">
    <name type="scientific">Candidatus Andersenbacteria bacterium RIFCSPHIGHO2_12_FULL_45_11b</name>
    <dbReference type="NCBI Taxonomy" id="1797282"/>
    <lineage>
        <taxon>Bacteria</taxon>
        <taxon>Candidatus Anderseniibacteriota</taxon>
    </lineage>
</organism>
<reference evidence="1 2" key="1">
    <citation type="journal article" date="2016" name="Nat. Commun.">
        <title>Thousands of microbial genomes shed light on interconnected biogeochemical processes in an aquifer system.</title>
        <authorList>
            <person name="Anantharaman K."/>
            <person name="Brown C.T."/>
            <person name="Hug L.A."/>
            <person name="Sharon I."/>
            <person name="Castelle C.J."/>
            <person name="Probst A.J."/>
            <person name="Thomas B.C."/>
            <person name="Singh A."/>
            <person name="Wilkins M.J."/>
            <person name="Karaoz U."/>
            <person name="Brodie E.L."/>
            <person name="Williams K.H."/>
            <person name="Hubbard S.S."/>
            <person name="Banfield J.F."/>
        </authorList>
    </citation>
    <scope>NUCLEOTIDE SEQUENCE [LARGE SCALE GENOMIC DNA]</scope>
</reference>
<evidence type="ECO:0000313" key="2">
    <source>
        <dbReference type="Proteomes" id="UP000177941"/>
    </source>
</evidence>
<evidence type="ECO:0000313" key="1">
    <source>
        <dbReference type="EMBL" id="OGY36930.1"/>
    </source>
</evidence>
<protein>
    <recommendedName>
        <fullName evidence="3">Type II secretion system protein GspG C-terminal domain-containing protein</fullName>
    </recommendedName>
</protein>
<dbReference type="Proteomes" id="UP000177941">
    <property type="component" value="Unassembled WGS sequence"/>
</dbReference>
<comment type="caution">
    <text evidence="1">The sequence shown here is derived from an EMBL/GenBank/DDBJ whole genome shotgun (WGS) entry which is preliminary data.</text>
</comment>
<accession>A0A1G1XBF7</accession>
<name>A0A1G1XBF7_9BACT</name>
<proteinExistence type="predicted"/>
<evidence type="ECO:0008006" key="3">
    <source>
        <dbReference type="Google" id="ProtNLM"/>
    </source>
</evidence>